<gene>
    <name evidence="3" type="ORF">DVH24_018343</name>
</gene>
<accession>A0A498KGH7</accession>
<dbReference type="PANTHER" id="PTHR32009:SF155">
    <property type="entry name" value="DISEASE RESISTANCE PROTEIN (TIR-NBS-LRR CLASS)"/>
    <property type="match status" value="1"/>
</dbReference>
<proteinExistence type="predicted"/>
<feature type="domain" description="TIR" evidence="2">
    <location>
        <begin position="17"/>
        <end position="180"/>
    </location>
</feature>
<protein>
    <recommendedName>
        <fullName evidence="2">TIR domain-containing protein</fullName>
    </recommendedName>
</protein>
<dbReference type="Gene3D" id="3.40.50.10140">
    <property type="entry name" value="Toll/interleukin-1 receptor homology (TIR) domain"/>
    <property type="match status" value="1"/>
</dbReference>
<dbReference type="PROSITE" id="PS50104">
    <property type="entry name" value="TIR"/>
    <property type="match status" value="1"/>
</dbReference>
<name>A0A498KGH7_MALDO</name>
<evidence type="ECO:0000313" key="3">
    <source>
        <dbReference type="EMBL" id="RXI06301.1"/>
    </source>
</evidence>
<keyword evidence="4" id="KW-1185">Reference proteome</keyword>
<evidence type="ECO:0000256" key="1">
    <source>
        <dbReference type="ARBA" id="ARBA00023027"/>
    </source>
</evidence>
<dbReference type="GO" id="GO:0007165">
    <property type="term" value="P:signal transduction"/>
    <property type="evidence" value="ECO:0007669"/>
    <property type="project" value="InterPro"/>
</dbReference>
<dbReference type="InterPro" id="IPR035897">
    <property type="entry name" value="Toll_tir_struct_dom_sf"/>
</dbReference>
<sequence>MNNQLVSTSSFCSPPSRKYDVFLSFRGEDTRTNFTDHFYKALNNKAINTFIDRHLRRGEEISPALLKAIEESRISIIIFSKNYAFSRWCLDELVHILECRKSRQQTVWPVFYKVDPSHVRNQTSSFGDAFTGLENKYKDKILAWRRALRDAANLSGHTVKEGEYVSVSIGSLFDKTGNETEITVQFG</sequence>
<evidence type="ECO:0000313" key="4">
    <source>
        <dbReference type="Proteomes" id="UP000290289"/>
    </source>
</evidence>
<dbReference type="SUPFAM" id="SSF52200">
    <property type="entry name" value="Toll/Interleukin receptor TIR domain"/>
    <property type="match status" value="1"/>
</dbReference>
<dbReference type="SMART" id="SM00255">
    <property type="entry name" value="TIR"/>
    <property type="match status" value="1"/>
</dbReference>
<dbReference type="Proteomes" id="UP000290289">
    <property type="component" value="Chromosome 2"/>
</dbReference>
<evidence type="ECO:0000259" key="2">
    <source>
        <dbReference type="PROSITE" id="PS50104"/>
    </source>
</evidence>
<reference evidence="3 4" key="1">
    <citation type="submission" date="2018-10" db="EMBL/GenBank/DDBJ databases">
        <title>A high-quality apple genome assembly.</title>
        <authorList>
            <person name="Hu J."/>
        </authorList>
    </citation>
    <scope>NUCLEOTIDE SEQUENCE [LARGE SCALE GENOMIC DNA]</scope>
    <source>
        <strain evidence="4">cv. HFTH1</strain>
        <tissue evidence="3">Young leaf</tissue>
    </source>
</reference>
<dbReference type="AlphaFoldDB" id="A0A498KGH7"/>
<dbReference type="PANTHER" id="PTHR32009">
    <property type="entry name" value="TMV RESISTANCE PROTEIN N-LIKE"/>
    <property type="match status" value="1"/>
</dbReference>
<keyword evidence="1" id="KW-0520">NAD</keyword>
<dbReference type="InterPro" id="IPR000157">
    <property type="entry name" value="TIR_dom"/>
</dbReference>
<dbReference type="EMBL" id="RDQH01000328">
    <property type="protein sequence ID" value="RXI06301.1"/>
    <property type="molecule type" value="Genomic_DNA"/>
</dbReference>
<comment type="caution">
    <text evidence="3">The sequence shown here is derived from an EMBL/GenBank/DDBJ whole genome shotgun (WGS) entry which is preliminary data.</text>
</comment>
<dbReference type="Pfam" id="PF01582">
    <property type="entry name" value="TIR"/>
    <property type="match status" value="1"/>
</dbReference>
<dbReference type="FunFam" id="3.40.50.10140:FF:000007">
    <property type="entry name" value="Disease resistance protein (TIR-NBS-LRR class)"/>
    <property type="match status" value="1"/>
</dbReference>
<organism evidence="3 4">
    <name type="scientific">Malus domestica</name>
    <name type="common">Apple</name>
    <name type="synonym">Pyrus malus</name>
    <dbReference type="NCBI Taxonomy" id="3750"/>
    <lineage>
        <taxon>Eukaryota</taxon>
        <taxon>Viridiplantae</taxon>
        <taxon>Streptophyta</taxon>
        <taxon>Embryophyta</taxon>
        <taxon>Tracheophyta</taxon>
        <taxon>Spermatophyta</taxon>
        <taxon>Magnoliopsida</taxon>
        <taxon>eudicotyledons</taxon>
        <taxon>Gunneridae</taxon>
        <taxon>Pentapetalae</taxon>
        <taxon>rosids</taxon>
        <taxon>fabids</taxon>
        <taxon>Rosales</taxon>
        <taxon>Rosaceae</taxon>
        <taxon>Amygdaloideae</taxon>
        <taxon>Maleae</taxon>
        <taxon>Malus</taxon>
    </lineage>
</organism>